<organism evidence="2 3">
    <name type="scientific">Corynespora cassiicola Philippines</name>
    <dbReference type="NCBI Taxonomy" id="1448308"/>
    <lineage>
        <taxon>Eukaryota</taxon>
        <taxon>Fungi</taxon>
        <taxon>Dikarya</taxon>
        <taxon>Ascomycota</taxon>
        <taxon>Pezizomycotina</taxon>
        <taxon>Dothideomycetes</taxon>
        <taxon>Pleosporomycetidae</taxon>
        <taxon>Pleosporales</taxon>
        <taxon>Corynesporascaceae</taxon>
        <taxon>Corynespora</taxon>
    </lineage>
</organism>
<reference evidence="2 3" key="1">
    <citation type="journal article" date="2018" name="Front. Microbiol.">
        <title>Genome-Wide Analysis of Corynespora cassiicola Leaf Fall Disease Putative Effectors.</title>
        <authorList>
            <person name="Lopez D."/>
            <person name="Ribeiro S."/>
            <person name="Label P."/>
            <person name="Fumanal B."/>
            <person name="Venisse J.S."/>
            <person name="Kohler A."/>
            <person name="de Oliveira R.R."/>
            <person name="Labutti K."/>
            <person name="Lipzen A."/>
            <person name="Lail K."/>
            <person name="Bauer D."/>
            <person name="Ohm R.A."/>
            <person name="Barry K.W."/>
            <person name="Spatafora J."/>
            <person name="Grigoriev I.V."/>
            <person name="Martin F.M."/>
            <person name="Pujade-Renaud V."/>
        </authorList>
    </citation>
    <scope>NUCLEOTIDE SEQUENCE [LARGE SCALE GENOMIC DNA]</scope>
    <source>
        <strain evidence="2 3">Philippines</strain>
    </source>
</reference>
<dbReference type="EMBL" id="KZ678133">
    <property type="protein sequence ID" value="PSN69216.1"/>
    <property type="molecule type" value="Genomic_DNA"/>
</dbReference>
<dbReference type="AlphaFoldDB" id="A0A2T2NVA1"/>
<name>A0A2T2NVA1_CORCC</name>
<feature type="compositionally biased region" description="Basic and acidic residues" evidence="1">
    <location>
        <begin position="220"/>
        <end position="232"/>
    </location>
</feature>
<accession>A0A2T2NVA1</accession>
<feature type="compositionally biased region" description="Basic and acidic residues" evidence="1">
    <location>
        <begin position="301"/>
        <end position="332"/>
    </location>
</feature>
<evidence type="ECO:0000256" key="1">
    <source>
        <dbReference type="SAM" id="MobiDB-lite"/>
    </source>
</evidence>
<feature type="compositionally biased region" description="Acidic residues" evidence="1">
    <location>
        <begin position="424"/>
        <end position="433"/>
    </location>
</feature>
<evidence type="ECO:0000313" key="3">
    <source>
        <dbReference type="Proteomes" id="UP000240883"/>
    </source>
</evidence>
<feature type="region of interest" description="Disordered" evidence="1">
    <location>
        <begin position="1"/>
        <end position="442"/>
    </location>
</feature>
<dbReference type="STRING" id="1448308.A0A2T2NVA1"/>
<proteinExistence type="predicted"/>
<dbReference type="OrthoDB" id="5423493at2759"/>
<feature type="compositionally biased region" description="Basic residues" evidence="1">
    <location>
        <begin position="381"/>
        <end position="394"/>
    </location>
</feature>
<gene>
    <name evidence="2" type="ORF">BS50DRAFT_609363</name>
</gene>
<evidence type="ECO:0000313" key="2">
    <source>
        <dbReference type="EMBL" id="PSN69216.1"/>
    </source>
</evidence>
<sequence>MARPKRTKITSAATRVAKTSRAADPGPREQPGKAANPKAAHPTDSFSDDSDGLVVKSTQPRIRQPWQPEPQPDMDVSMTGALPVDEEKSDAPRRTRRQQTASTPASKTQIQSHATRGSARASSKKPSPTVPGPTESSVHEAMEQEDDSTGFGDNLLTFTSLDSNSPAHGTRPPSAIKVGATPAHESSILALTKFKRRPRQPSLLRMVHQTTDVEDNDLDVDIHDFDDFHPDDESTPLHNQKRSRLEDMEGDSGLGQLSSGSRGRKLQVPRSSPPYDPPSGADVARSRREGIAETQEPVDPDVMKEKIEELPRRRADSEKVNHDPESEEEGHAPNRTRRRQKKPQGISTVKLQALLPPRDEYDVQSSDDLPARRQRSAPSKGKPKKKQTQVRGAKKTPTQVKPATRRNTRTYENDGNDTVVVADDGSESTEEPTESSITMPPDQLAAIAKKFQEVDAWEMDFESVEVTTDSSPWR</sequence>
<feature type="compositionally biased region" description="Polar residues" evidence="1">
    <location>
        <begin position="98"/>
        <end position="126"/>
    </location>
</feature>
<keyword evidence="3" id="KW-1185">Reference proteome</keyword>
<feature type="compositionally biased region" description="Polar residues" evidence="1">
    <location>
        <begin position="156"/>
        <end position="167"/>
    </location>
</feature>
<dbReference type="Proteomes" id="UP000240883">
    <property type="component" value="Unassembled WGS sequence"/>
</dbReference>
<protein>
    <submittedName>
        <fullName evidence="2">Uncharacterized protein</fullName>
    </submittedName>
</protein>